<comment type="caution">
    <text evidence="2">The sequence shown here is derived from an EMBL/GenBank/DDBJ whole genome shotgun (WGS) entry which is preliminary data.</text>
</comment>
<evidence type="ECO:0000313" key="2">
    <source>
        <dbReference type="EMBL" id="PRH76665.1"/>
    </source>
</evidence>
<keyword evidence="1" id="KW-0812">Transmembrane</keyword>
<keyword evidence="1" id="KW-1133">Transmembrane helix</keyword>
<feature type="transmembrane region" description="Helical" evidence="1">
    <location>
        <begin position="31"/>
        <end position="49"/>
    </location>
</feature>
<name>A0A2S9PQG2_9ACTN</name>
<keyword evidence="1" id="KW-0472">Membrane</keyword>
<organism evidence="2 3">
    <name type="scientific">Streptomyces solincola</name>
    <dbReference type="NCBI Taxonomy" id="2100817"/>
    <lineage>
        <taxon>Bacteria</taxon>
        <taxon>Bacillati</taxon>
        <taxon>Actinomycetota</taxon>
        <taxon>Actinomycetes</taxon>
        <taxon>Kitasatosporales</taxon>
        <taxon>Streptomycetaceae</taxon>
        <taxon>Streptomyces</taxon>
    </lineage>
</organism>
<dbReference type="AlphaFoldDB" id="A0A2S9PQG2"/>
<dbReference type="OrthoDB" id="4239033at2"/>
<gene>
    <name evidence="2" type="ORF">C6N75_24380</name>
</gene>
<protein>
    <submittedName>
        <fullName evidence="2">Uncharacterized protein</fullName>
    </submittedName>
</protein>
<dbReference type="Proteomes" id="UP000239322">
    <property type="component" value="Unassembled WGS sequence"/>
</dbReference>
<accession>A0A2S9PQG2</accession>
<keyword evidence="3" id="KW-1185">Reference proteome</keyword>
<evidence type="ECO:0000313" key="3">
    <source>
        <dbReference type="Proteomes" id="UP000239322"/>
    </source>
</evidence>
<proteinExistence type="predicted"/>
<dbReference type="RefSeq" id="WP_105871052.1">
    <property type="nucleotide sequence ID" value="NZ_PVLV01000454.1"/>
</dbReference>
<reference evidence="2 3" key="1">
    <citation type="submission" date="2018-03" db="EMBL/GenBank/DDBJ databases">
        <title>Novel Streptomyces sp. from soil.</title>
        <authorList>
            <person name="Tan G.Y.A."/>
            <person name="Lee Z.Y."/>
        </authorList>
    </citation>
    <scope>NUCLEOTIDE SEQUENCE [LARGE SCALE GENOMIC DNA]</scope>
    <source>
        <strain evidence="2 3">ST5x</strain>
    </source>
</reference>
<evidence type="ECO:0000256" key="1">
    <source>
        <dbReference type="SAM" id="Phobius"/>
    </source>
</evidence>
<dbReference type="EMBL" id="PVLV01000454">
    <property type="protein sequence ID" value="PRH76665.1"/>
    <property type="molecule type" value="Genomic_DNA"/>
</dbReference>
<sequence length="100" mass="10364">MSEFGLLAAPIDMSKGFVDFFDTIGLTGEGLVTKGIAAVIAVIAVRMLLQLPQDAKAALRKGGMAIGTLFVAVILALYGDTLFSTVTDAEKPTASSSQNN</sequence>
<feature type="transmembrane region" description="Helical" evidence="1">
    <location>
        <begin position="61"/>
        <end position="79"/>
    </location>
</feature>